<proteinExistence type="predicted"/>
<dbReference type="GO" id="GO:0006400">
    <property type="term" value="P:tRNA modification"/>
    <property type="evidence" value="ECO:0007669"/>
    <property type="project" value="InterPro"/>
</dbReference>
<organism evidence="2 3">
    <name type="scientific">Bifidobacterium callitrichidarum</name>
    <dbReference type="NCBI Taxonomy" id="2052941"/>
    <lineage>
        <taxon>Bacteria</taxon>
        <taxon>Bacillati</taxon>
        <taxon>Actinomycetota</taxon>
        <taxon>Actinomycetes</taxon>
        <taxon>Bifidobacteriales</taxon>
        <taxon>Bifidobacteriaceae</taxon>
        <taxon>Bifidobacterium</taxon>
    </lineage>
</organism>
<dbReference type="PANTHER" id="PTHR12729">
    <property type="entry name" value="TRNA(HIS) GUANYLYLTRANSFERASE-RELATED"/>
    <property type="match status" value="1"/>
</dbReference>
<reference evidence="2 3" key="1">
    <citation type="journal article" date="2018" name="Int. J. Syst. Evol. Microbiol.">
        <title>Bifidobacterium callitrichidarum sp. nov. from the faeces of the emperor tamarin (Saguinus imperator).</title>
        <authorList>
            <person name="Modesto M."/>
            <person name="Michelini S."/>
            <person name="Sansosti M.C."/>
            <person name="De Filippo C."/>
            <person name="Cavalieri D."/>
            <person name="Qvirist L."/>
            <person name="Andlid T."/>
            <person name="Spiezio C."/>
            <person name="Sandri C."/>
            <person name="Pascarelli S."/>
            <person name="Sgorbati B."/>
            <person name="Mattarelli P."/>
        </authorList>
    </citation>
    <scope>NUCLEOTIDE SEQUENCE [LARGE SCALE GENOMIC DNA]</scope>
    <source>
        <strain evidence="2 3">TRI 5</strain>
    </source>
</reference>
<comment type="caution">
    <text evidence="2">The sequence shown here is derived from an EMBL/GenBank/DDBJ whole genome shotgun (WGS) entry which is preliminary data.</text>
</comment>
<gene>
    <name evidence="2" type="ORF">DF196_12665</name>
</gene>
<protein>
    <recommendedName>
        <fullName evidence="1">tRNAHis guanylyltransferase catalytic domain-containing protein</fullName>
    </recommendedName>
</protein>
<evidence type="ECO:0000259" key="1">
    <source>
        <dbReference type="Pfam" id="PF04446"/>
    </source>
</evidence>
<evidence type="ECO:0000313" key="3">
    <source>
        <dbReference type="Proteomes" id="UP000245876"/>
    </source>
</evidence>
<feature type="domain" description="tRNAHis guanylyltransferase catalytic" evidence="1">
    <location>
        <begin position="12"/>
        <end position="134"/>
    </location>
</feature>
<dbReference type="Proteomes" id="UP000245876">
    <property type="component" value="Unassembled WGS sequence"/>
</dbReference>
<dbReference type="InterPro" id="IPR024956">
    <property type="entry name" value="tRNAHis_GuaTrfase_cat"/>
</dbReference>
<dbReference type="AlphaFoldDB" id="A0A2U2MZ48"/>
<dbReference type="InterPro" id="IPR038469">
    <property type="entry name" value="tRNAHis_GuaTrfase_Thg1_sf"/>
</dbReference>
<evidence type="ECO:0000313" key="2">
    <source>
        <dbReference type="EMBL" id="PWG62073.1"/>
    </source>
</evidence>
<dbReference type="PANTHER" id="PTHR12729:SF6">
    <property type="entry name" value="TRNA(HIS) GUANYLYLTRANSFERASE-RELATED"/>
    <property type="match status" value="1"/>
</dbReference>
<dbReference type="GO" id="GO:0000287">
    <property type="term" value="F:magnesium ion binding"/>
    <property type="evidence" value="ECO:0007669"/>
    <property type="project" value="InterPro"/>
</dbReference>
<sequence>MTLTVKDPLGDHFKAFEAIEERTIDSSYAAIRVDGRAFHTLTKSMEKPFDFRFVQAMNAAARAAANAYHNVAFAYVQSDEISFILYRGSTGYPFNGRTQKLITLAASAASAAFAVSLERVDLESPPIFDGRIISLDSAIEVENYLSWRRLDCMKNAVSSCCNALFTQEELHGRTTRERQEMLQGTVFEHIDDGLFYGRFVCREVFEKTGPGGEIAQRHRWIVIPGDRKHAGSLIAGLPSV</sequence>
<keyword evidence="3" id="KW-1185">Reference proteome</keyword>
<dbReference type="Pfam" id="PF04446">
    <property type="entry name" value="Thg1"/>
    <property type="match status" value="1"/>
</dbReference>
<dbReference type="EMBL" id="QFFM01000041">
    <property type="protein sequence ID" value="PWG62073.1"/>
    <property type="molecule type" value="Genomic_DNA"/>
</dbReference>
<dbReference type="Gene3D" id="3.30.70.3000">
    <property type="match status" value="1"/>
</dbReference>
<dbReference type="InterPro" id="IPR007537">
    <property type="entry name" value="tRNAHis_GuaTrfase_Thg1"/>
</dbReference>
<name>A0A2U2MZ48_9BIFI</name>
<dbReference type="GO" id="GO:0008193">
    <property type="term" value="F:tRNA guanylyltransferase activity"/>
    <property type="evidence" value="ECO:0007669"/>
    <property type="project" value="InterPro"/>
</dbReference>
<accession>A0A2U2MZ48</accession>